<dbReference type="InterPro" id="IPR027484">
    <property type="entry name" value="PInositol-4-P-5-kinase_N"/>
</dbReference>
<evidence type="ECO:0000313" key="4">
    <source>
        <dbReference type="Proteomes" id="UP000037510"/>
    </source>
</evidence>
<dbReference type="Gene3D" id="3.30.800.10">
    <property type="entry name" value="Phosphatidylinositol Phosphate Kinase II Beta"/>
    <property type="match status" value="1"/>
</dbReference>
<feature type="domain" description="PIPK" evidence="2">
    <location>
        <begin position="1"/>
        <end position="259"/>
    </location>
</feature>
<dbReference type="Pfam" id="PF01504">
    <property type="entry name" value="PIP5K"/>
    <property type="match status" value="1"/>
</dbReference>
<gene>
    <name evidence="3" type="ORF">OBRU01_08832</name>
</gene>
<sequence>MTKPEWQQFLEFAPHYFNYVASCRQNKLPSLLARILGVFSVGGAGDGVLVLENVWYECGTRTRFDLKGSSRHRLAPPAPSHAQPVLMDENLLNLRWERPLYVRRHAARVLWACMERDTSFLATHGVMDYSLLLALGEHDLVLGVIGEYSATLTKNLGSGQPTVVSPEQYKRRFISAAKKYFLQCPEPWDHEEPGLWPAHRGVARAVRAALHQRGQEVLPAVPGALGPVLRRYPVKNLGSGQPTVVSPEQYKRRFISAAK</sequence>
<reference evidence="3 4" key="1">
    <citation type="journal article" date="2015" name="Genome Biol. Evol.">
        <title>The genome of winter moth (Operophtera brumata) provides a genomic perspective on sexual dimorphism and phenology.</title>
        <authorList>
            <person name="Derks M.F."/>
            <person name="Smit S."/>
            <person name="Salis L."/>
            <person name="Schijlen E."/>
            <person name="Bossers A."/>
            <person name="Mateman C."/>
            <person name="Pijl A.S."/>
            <person name="de Ridder D."/>
            <person name="Groenen M.A."/>
            <person name="Visser M.E."/>
            <person name="Megens H.J."/>
        </authorList>
    </citation>
    <scope>NUCLEOTIDE SEQUENCE [LARGE SCALE GENOMIC DNA]</scope>
    <source>
        <strain evidence="3">WM2013NL</strain>
        <tissue evidence="3">Head and thorax</tissue>
    </source>
</reference>
<accession>A0A0L7LFU9</accession>
<protein>
    <recommendedName>
        <fullName evidence="2">PIPK domain-containing protein</fullName>
    </recommendedName>
</protein>
<dbReference type="InterPro" id="IPR002498">
    <property type="entry name" value="PInositol-4-P-4/5-kinase_core"/>
</dbReference>
<dbReference type="GO" id="GO:0010008">
    <property type="term" value="C:endosome membrane"/>
    <property type="evidence" value="ECO:0007669"/>
    <property type="project" value="TreeGrafter"/>
</dbReference>
<evidence type="ECO:0000313" key="3">
    <source>
        <dbReference type="EMBL" id="KOB74260.1"/>
    </source>
</evidence>
<dbReference type="SUPFAM" id="SSF56104">
    <property type="entry name" value="SAICAR synthase-like"/>
    <property type="match status" value="1"/>
</dbReference>
<dbReference type="PANTHER" id="PTHR45748:SF7">
    <property type="entry name" value="1-PHOSPHATIDYLINOSITOL 3-PHOSPHATE 5-KINASE-RELATED"/>
    <property type="match status" value="1"/>
</dbReference>
<keyword evidence="1" id="KW-0067">ATP-binding</keyword>
<name>A0A0L7LFU9_OPEBR</name>
<dbReference type="Gene3D" id="3.30.810.10">
    <property type="entry name" value="2-Layer Sandwich"/>
    <property type="match status" value="1"/>
</dbReference>
<evidence type="ECO:0000259" key="2">
    <source>
        <dbReference type="PROSITE" id="PS51455"/>
    </source>
</evidence>
<dbReference type="GO" id="GO:0000285">
    <property type="term" value="F:1-phosphatidylinositol-3-phosphate 5-kinase activity"/>
    <property type="evidence" value="ECO:0007669"/>
    <property type="project" value="TreeGrafter"/>
</dbReference>
<proteinExistence type="predicted"/>
<dbReference type="InterPro" id="IPR027483">
    <property type="entry name" value="PInositol-4-P-4/5-kinase_C_sf"/>
</dbReference>
<keyword evidence="1" id="KW-0418">Kinase</keyword>
<organism evidence="3 4">
    <name type="scientific">Operophtera brumata</name>
    <name type="common">Winter moth</name>
    <name type="synonym">Phalaena brumata</name>
    <dbReference type="NCBI Taxonomy" id="104452"/>
    <lineage>
        <taxon>Eukaryota</taxon>
        <taxon>Metazoa</taxon>
        <taxon>Ecdysozoa</taxon>
        <taxon>Arthropoda</taxon>
        <taxon>Hexapoda</taxon>
        <taxon>Insecta</taxon>
        <taxon>Pterygota</taxon>
        <taxon>Neoptera</taxon>
        <taxon>Endopterygota</taxon>
        <taxon>Lepidoptera</taxon>
        <taxon>Glossata</taxon>
        <taxon>Ditrysia</taxon>
        <taxon>Geometroidea</taxon>
        <taxon>Geometridae</taxon>
        <taxon>Larentiinae</taxon>
        <taxon>Operophtera</taxon>
    </lineage>
</organism>
<keyword evidence="4" id="KW-1185">Reference proteome</keyword>
<dbReference type="SMART" id="SM00330">
    <property type="entry name" value="PIPKc"/>
    <property type="match status" value="1"/>
</dbReference>
<dbReference type="GO" id="GO:0046854">
    <property type="term" value="P:phosphatidylinositol phosphate biosynthetic process"/>
    <property type="evidence" value="ECO:0007669"/>
    <property type="project" value="TreeGrafter"/>
</dbReference>
<dbReference type="GO" id="GO:0005524">
    <property type="term" value="F:ATP binding"/>
    <property type="evidence" value="ECO:0007669"/>
    <property type="project" value="UniProtKB-UniRule"/>
</dbReference>
<dbReference type="Proteomes" id="UP000037510">
    <property type="component" value="Unassembled WGS sequence"/>
</dbReference>
<dbReference type="STRING" id="104452.A0A0L7LFU9"/>
<evidence type="ECO:0000256" key="1">
    <source>
        <dbReference type="PROSITE-ProRule" id="PRU00781"/>
    </source>
</evidence>
<dbReference type="AlphaFoldDB" id="A0A0L7LFU9"/>
<keyword evidence="1" id="KW-0547">Nucleotide-binding</keyword>
<dbReference type="PANTHER" id="PTHR45748">
    <property type="entry name" value="1-PHOSPHATIDYLINOSITOL 3-PHOSPHATE 5-KINASE-RELATED"/>
    <property type="match status" value="1"/>
</dbReference>
<feature type="non-terminal residue" evidence="3">
    <location>
        <position position="259"/>
    </location>
</feature>
<keyword evidence="1" id="KW-0808">Transferase</keyword>
<dbReference type="EMBL" id="JTDY01001303">
    <property type="protein sequence ID" value="KOB74260.1"/>
    <property type="molecule type" value="Genomic_DNA"/>
</dbReference>
<dbReference type="PROSITE" id="PS51455">
    <property type="entry name" value="PIPK"/>
    <property type="match status" value="1"/>
</dbReference>
<comment type="caution">
    <text evidence="3">The sequence shown here is derived from an EMBL/GenBank/DDBJ whole genome shotgun (WGS) entry which is preliminary data.</text>
</comment>